<dbReference type="InterPro" id="IPR040570">
    <property type="entry name" value="LAL_C2"/>
</dbReference>
<feature type="chain" id="PRO_5001601393" description="ATP-grasp domain-containing protein" evidence="5">
    <location>
        <begin position="20"/>
        <end position="508"/>
    </location>
</feature>
<dbReference type="GO" id="GO:0016874">
    <property type="term" value="F:ligase activity"/>
    <property type="evidence" value="ECO:0007669"/>
    <property type="project" value="UniProtKB-KW"/>
</dbReference>
<dbReference type="EMBL" id="AUPL01003843">
    <property type="protein sequence ID" value="ESL08454.1"/>
    <property type="molecule type" value="Genomic_DNA"/>
</dbReference>
<dbReference type="OrthoDB" id="434648at2759"/>
<accession>A0A061J0I7</accession>
<organism evidence="7 8">
    <name type="scientific">Trypanosoma rangeli SC58</name>
    <dbReference type="NCBI Taxonomy" id="429131"/>
    <lineage>
        <taxon>Eukaryota</taxon>
        <taxon>Discoba</taxon>
        <taxon>Euglenozoa</taxon>
        <taxon>Kinetoplastea</taxon>
        <taxon>Metakinetoplastina</taxon>
        <taxon>Trypanosomatida</taxon>
        <taxon>Trypanosomatidae</taxon>
        <taxon>Trypanosoma</taxon>
        <taxon>Herpetosoma</taxon>
    </lineage>
</organism>
<sequence length="508" mass="56106">MVCIHLLLCILFLFTLALPRESLRVCVPRSRLAKGEEGMGQISGEVEGKRGGIMQGKMVVILRTSSVARASVYRHLREKGIIFVLVHPVRPESAFDGVFHYHLVHDTNDVDALEPVLRRFLTRHGLSPDAVISFDEYAVYPAAVLAQRMGFRPIPLPPEKLRRTCIKSLLREDCAGNGIASLVAGVLTRPPPGEADLLAHVQRVLGVAGAKFPLVLKPSPGAGSLLAKLCFSVEEVRDHAVEMWDVFASHSATKHFEAVLDPTVRKEGVEVLFEEYIGGQEVDLNCCIENGKVVFCSIDDNFEVRPPYFVETGGLCPTALPPHEQNELRKLLDRYVAFHGKYLHGVLHFEAKYDFERRQAYVIEVNCRLGSAETDTMIRTCYRGLQLGESLVRCALGLSVTEQLLSHYPERLMEVNSGDSYFPVSCYCASVNIYPCAEGVLVRAEAPTSDKALVEYSVSAVPGELVAPPPKSFCLLAWMVARGATAEEAKSAIARLTENFVQEVSVFH</sequence>
<evidence type="ECO:0000256" key="2">
    <source>
        <dbReference type="ARBA" id="ARBA00022741"/>
    </source>
</evidence>
<dbReference type="InterPro" id="IPR011761">
    <property type="entry name" value="ATP-grasp"/>
</dbReference>
<dbReference type="Gene3D" id="3.30.470.20">
    <property type="entry name" value="ATP-grasp fold, B domain"/>
    <property type="match status" value="1"/>
</dbReference>
<dbReference type="PANTHER" id="PTHR43585:SF2">
    <property type="entry name" value="ATP-GRASP ENZYME FSQD"/>
    <property type="match status" value="1"/>
</dbReference>
<protein>
    <recommendedName>
        <fullName evidence="6">ATP-grasp domain-containing protein</fullName>
    </recommendedName>
</protein>
<dbReference type="VEuPathDB" id="TriTrypDB:TRSC58_03843"/>
<feature type="domain" description="ATP-grasp" evidence="6">
    <location>
        <begin position="171"/>
        <end position="396"/>
    </location>
</feature>
<gene>
    <name evidence="7" type="ORF">TRSC58_03843</name>
</gene>
<dbReference type="PROSITE" id="PS50975">
    <property type="entry name" value="ATP_GRASP"/>
    <property type="match status" value="1"/>
</dbReference>
<keyword evidence="5" id="KW-0732">Signal</keyword>
<dbReference type="AlphaFoldDB" id="A0A061J0I7"/>
<keyword evidence="1" id="KW-0436">Ligase</keyword>
<keyword evidence="8" id="KW-1185">Reference proteome</keyword>
<proteinExistence type="predicted"/>
<dbReference type="SUPFAM" id="SSF56059">
    <property type="entry name" value="Glutathione synthetase ATP-binding domain-like"/>
    <property type="match status" value="1"/>
</dbReference>
<reference evidence="7 8" key="1">
    <citation type="submission" date="2013-07" db="EMBL/GenBank/DDBJ databases">
        <authorList>
            <person name="Stoco P.H."/>
            <person name="Wagner G."/>
            <person name="Gerber A."/>
            <person name="Zaha A."/>
            <person name="Thompson C."/>
            <person name="Bartholomeu D.C."/>
            <person name="Luckemeyer D.D."/>
            <person name="Bahia D."/>
            <person name="Loreto E."/>
            <person name="Prestes E.B."/>
            <person name="Lima F.M."/>
            <person name="Rodrigues-Luiz G."/>
            <person name="Vallejo G.A."/>
            <person name="Filho J.F."/>
            <person name="Monteiro K.M."/>
            <person name="Tyler K.M."/>
            <person name="de Almeida L.G."/>
            <person name="Ortiz M.F."/>
            <person name="Siervo M.A."/>
            <person name="de Moraes M.H."/>
            <person name="Cunha O.L."/>
            <person name="Mendonca-Neto R."/>
            <person name="Silva R."/>
            <person name="Teixeira S.M."/>
            <person name="Murta S.M."/>
            <person name="Sincero T.C."/>
            <person name="Mendes T.A."/>
            <person name="Urmenyi T.P."/>
            <person name="Silva V.G."/>
            <person name="da Rocha W.D."/>
            <person name="Andersson B."/>
            <person name="Romanha A.J."/>
            <person name="Steindel M."/>
            <person name="de Vasconcelos A.T."/>
            <person name="Grisard E.C."/>
        </authorList>
    </citation>
    <scope>NUCLEOTIDE SEQUENCE [LARGE SCALE GENOMIC DNA]</scope>
    <source>
        <strain evidence="7 8">SC58</strain>
    </source>
</reference>
<keyword evidence="2 4" id="KW-0547">Nucleotide-binding</keyword>
<evidence type="ECO:0000313" key="7">
    <source>
        <dbReference type="EMBL" id="ESL08454.1"/>
    </source>
</evidence>
<dbReference type="Gene3D" id="3.40.50.20">
    <property type="match status" value="1"/>
</dbReference>
<name>A0A061J0I7_TRYRA</name>
<dbReference type="GO" id="GO:0046872">
    <property type="term" value="F:metal ion binding"/>
    <property type="evidence" value="ECO:0007669"/>
    <property type="project" value="InterPro"/>
</dbReference>
<keyword evidence="3 4" id="KW-0067">ATP-binding</keyword>
<evidence type="ECO:0000256" key="1">
    <source>
        <dbReference type="ARBA" id="ARBA00022598"/>
    </source>
</evidence>
<dbReference type="Pfam" id="PF18603">
    <property type="entry name" value="LAL_C2"/>
    <property type="match status" value="1"/>
</dbReference>
<evidence type="ECO:0000256" key="3">
    <source>
        <dbReference type="ARBA" id="ARBA00022840"/>
    </source>
</evidence>
<dbReference type="Pfam" id="PF13535">
    <property type="entry name" value="ATP-grasp_4"/>
    <property type="match status" value="1"/>
</dbReference>
<dbReference type="InterPro" id="IPR052032">
    <property type="entry name" value="ATP-dep_AA_Ligase"/>
</dbReference>
<dbReference type="PANTHER" id="PTHR43585">
    <property type="entry name" value="FUMIPYRROLE BIOSYNTHESIS PROTEIN C"/>
    <property type="match status" value="1"/>
</dbReference>
<comment type="caution">
    <text evidence="7">The sequence shown here is derived from an EMBL/GenBank/DDBJ whole genome shotgun (WGS) entry which is preliminary data.</text>
</comment>
<evidence type="ECO:0000259" key="6">
    <source>
        <dbReference type="PROSITE" id="PS50975"/>
    </source>
</evidence>
<dbReference type="GO" id="GO:0005524">
    <property type="term" value="F:ATP binding"/>
    <property type="evidence" value="ECO:0007669"/>
    <property type="project" value="UniProtKB-UniRule"/>
</dbReference>
<evidence type="ECO:0000256" key="4">
    <source>
        <dbReference type="PROSITE-ProRule" id="PRU00409"/>
    </source>
</evidence>
<evidence type="ECO:0000256" key="5">
    <source>
        <dbReference type="SAM" id="SignalP"/>
    </source>
</evidence>
<dbReference type="Proteomes" id="UP000031737">
    <property type="component" value="Unassembled WGS sequence"/>
</dbReference>
<feature type="signal peptide" evidence="5">
    <location>
        <begin position="1"/>
        <end position="19"/>
    </location>
</feature>
<evidence type="ECO:0000313" key="8">
    <source>
        <dbReference type="Proteomes" id="UP000031737"/>
    </source>
</evidence>